<accession>A0A1V0U872</accession>
<evidence type="ECO:0000256" key="1">
    <source>
        <dbReference type="SAM" id="MobiDB-lite"/>
    </source>
</evidence>
<evidence type="ECO:0000256" key="2">
    <source>
        <dbReference type="SAM" id="Phobius"/>
    </source>
</evidence>
<dbReference type="STRING" id="1935.B1H20_07680"/>
<dbReference type="EMBL" id="CP020570">
    <property type="protein sequence ID" value="ARF61300.1"/>
    <property type="molecule type" value="Genomic_DNA"/>
</dbReference>
<feature type="transmembrane region" description="Helical" evidence="2">
    <location>
        <begin position="20"/>
        <end position="41"/>
    </location>
</feature>
<keyword evidence="2" id="KW-0812">Transmembrane</keyword>
<protein>
    <recommendedName>
        <fullName evidence="5">Large membrane protein</fullName>
    </recommendedName>
</protein>
<proteinExistence type="predicted"/>
<dbReference type="AlphaFoldDB" id="A0A1V0U872"/>
<dbReference type="KEGG" id="svu:B1H20_07680"/>
<name>A0A1V0U872_STRVN</name>
<feature type="compositionally biased region" description="Low complexity" evidence="1">
    <location>
        <begin position="74"/>
        <end position="89"/>
    </location>
</feature>
<feature type="region of interest" description="Disordered" evidence="1">
    <location>
        <begin position="292"/>
        <end position="334"/>
    </location>
</feature>
<dbReference type="Proteomes" id="UP000192445">
    <property type="component" value="Chromosome"/>
</dbReference>
<dbReference type="RefSeq" id="WP_083192269.1">
    <property type="nucleotide sequence ID" value="NZ_CP020570.1"/>
</dbReference>
<reference evidence="3 4" key="1">
    <citation type="submission" date="2017-03" db="EMBL/GenBank/DDBJ databases">
        <title>Complete Genome Sequence of a natural compounds producer, Streptomyces violaceus S21.</title>
        <authorList>
            <person name="Zhong C."/>
            <person name="Zhao Z."/>
            <person name="Fu J."/>
            <person name="Zong G."/>
            <person name="Qin R."/>
            <person name="Cao G."/>
        </authorList>
    </citation>
    <scope>NUCLEOTIDE SEQUENCE [LARGE SCALE GENOMIC DNA]</scope>
    <source>
        <strain evidence="3 4">S21</strain>
    </source>
</reference>
<sequence>MSTERPDNDVTGPRRRRPPLAVASVAAAVLLAGGGGAYWAATASGDGGGADSGAAVRGEIRPLSLDAAADDPRGASSASDSPPAGIAPGEPDPSGPPVVYRAAGELPDGPDEAAVHEAKGSVASADVARLAKALGVPGTPRTEGVSWVIGDDDGPGALLKVAKQAPGTWTFARTTPAQPCEPGKMCANGPAEPGAGGGEPVSEKAAKAAAAPVLKAVGQDDAALNAGQLMGDVRVVNADPKVDGLPTYGWSTGVQVGPDGEVTGGSGHLKALEKGDTYPVVGADEALKQLNAESRGKGDGGRDIGGCATPAPLEGEQKSPSDPQCVPSNGKRAPVEQTVEDARLGLALNHVDGRPTLVPTWLFTVKQAPGGPENTVTRIAVDPEFVEKPQTPTPSGDRKVTSYGADGRTLDVTFWGGVCSTYTASARESAGQVRITVTEKPQEGKKACIMIAKELTRTVELEKPLGDRTVIDAASGGAVPRG</sequence>
<feature type="region of interest" description="Disordered" evidence="1">
    <location>
        <begin position="61"/>
        <end position="112"/>
    </location>
</feature>
<gene>
    <name evidence="3" type="ORF">B1H20_07680</name>
</gene>
<evidence type="ECO:0008006" key="5">
    <source>
        <dbReference type="Google" id="ProtNLM"/>
    </source>
</evidence>
<keyword evidence="2" id="KW-1133">Transmembrane helix</keyword>
<evidence type="ECO:0000313" key="3">
    <source>
        <dbReference type="EMBL" id="ARF61300.1"/>
    </source>
</evidence>
<organism evidence="3 4">
    <name type="scientific">Streptomyces violaceoruber</name>
    <dbReference type="NCBI Taxonomy" id="1935"/>
    <lineage>
        <taxon>Bacteria</taxon>
        <taxon>Bacillati</taxon>
        <taxon>Actinomycetota</taxon>
        <taxon>Actinomycetes</taxon>
        <taxon>Kitasatosporales</taxon>
        <taxon>Streptomycetaceae</taxon>
        <taxon>Streptomyces</taxon>
        <taxon>Streptomyces violaceoruber group</taxon>
    </lineage>
</organism>
<dbReference type="OrthoDB" id="3830613at2"/>
<evidence type="ECO:0000313" key="4">
    <source>
        <dbReference type="Proteomes" id="UP000192445"/>
    </source>
</evidence>
<keyword evidence="2" id="KW-0472">Membrane</keyword>